<evidence type="ECO:0008006" key="4">
    <source>
        <dbReference type="Google" id="ProtNLM"/>
    </source>
</evidence>
<dbReference type="OrthoDB" id="1366384at2"/>
<dbReference type="EMBL" id="FRBT01000003">
    <property type="protein sequence ID" value="SHM03102.1"/>
    <property type="molecule type" value="Genomic_DNA"/>
</dbReference>
<evidence type="ECO:0000256" key="1">
    <source>
        <dbReference type="SAM" id="MobiDB-lite"/>
    </source>
</evidence>
<accession>A0A1M7FG70</accession>
<dbReference type="STRING" id="946677.SAMN05444484_103367"/>
<sequence length="211" mass="23927">MKKCTLILMAILTIAACKKEKEGSPEANNNADQKMLNVECITLEDYNTITNLDGQIAWLKEKGDSVCKEILEKVVLEIHQVKGKVTNQKGKYSISWAQLKDTIKDYGYNKYLRLEVNNEKQEVLGLSMVSDYKKGAYCFSTALIRSLAKRYVKNDNAEFHFSFAILDKSVEPVVIIQVNDPSNRGSVNETYFDYSTDPSKKDKNPNLNIPL</sequence>
<evidence type="ECO:0000313" key="3">
    <source>
        <dbReference type="Proteomes" id="UP000184028"/>
    </source>
</evidence>
<dbReference type="AlphaFoldDB" id="A0A1M7FG70"/>
<name>A0A1M7FG70_9FLAO</name>
<reference evidence="3" key="1">
    <citation type="submission" date="2016-11" db="EMBL/GenBank/DDBJ databases">
        <authorList>
            <person name="Varghese N."/>
            <person name="Submissions S."/>
        </authorList>
    </citation>
    <scope>NUCLEOTIDE SEQUENCE [LARGE SCALE GENOMIC DNA]</scope>
    <source>
        <strain evidence="3">DSM 24724</strain>
    </source>
</reference>
<dbReference type="Proteomes" id="UP000184028">
    <property type="component" value="Unassembled WGS sequence"/>
</dbReference>
<dbReference type="RefSeq" id="WP_068842384.1">
    <property type="nucleotide sequence ID" value="NZ_FRBT01000003.1"/>
</dbReference>
<gene>
    <name evidence="2" type="ORF">SAMN05444484_103367</name>
</gene>
<protein>
    <recommendedName>
        <fullName evidence="4">Lipoprotein</fullName>
    </recommendedName>
</protein>
<proteinExistence type="predicted"/>
<keyword evidence="3" id="KW-1185">Reference proteome</keyword>
<organism evidence="2 3">
    <name type="scientific">Flavobacterium chilense</name>
    <dbReference type="NCBI Taxonomy" id="946677"/>
    <lineage>
        <taxon>Bacteria</taxon>
        <taxon>Pseudomonadati</taxon>
        <taxon>Bacteroidota</taxon>
        <taxon>Flavobacteriia</taxon>
        <taxon>Flavobacteriales</taxon>
        <taxon>Flavobacteriaceae</taxon>
        <taxon>Flavobacterium</taxon>
    </lineage>
</organism>
<feature type="region of interest" description="Disordered" evidence="1">
    <location>
        <begin position="192"/>
        <end position="211"/>
    </location>
</feature>
<dbReference type="PROSITE" id="PS51257">
    <property type="entry name" value="PROKAR_LIPOPROTEIN"/>
    <property type="match status" value="1"/>
</dbReference>
<evidence type="ECO:0000313" key="2">
    <source>
        <dbReference type="EMBL" id="SHM03102.1"/>
    </source>
</evidence>